<dbReference type="Gene3D" id="1.50.10.10">
    <property type="match status" value="1"/>
</dbReference>
<evidence type="ECO:0000313" key="12">
    <source>
        <dbReference type="Proteomes" id="UP001595699"/>
    </source>
</evidence>
<keyword evidence="2 6" id="KW-0378">Hydrolase</keyword>
<evidence type="ECO:0000256" key="5">
    <source>
        <dbReference type="ARBA" id="ARBA00023326"/>
    </source>
</evidence>
<proteinExistence type="inferred from homology"/>
<dbReference type="InterPro" id="IPR018221">
    <property type="entry name" value="Glyco_hydro_9_His_AS"/>
</dbReference>
<dbReference type="EMBL" id="JBHRZH010000021">
    <property type="protein sequence ID" value="MFC3763828.1"/>
    <property type="molecule type" value="Genomic_DNA"/>
</dbReference>
<dbReference type="EC" id="3.2.1.4" evidence="8"/>
<comment type="similarity">
    <text evidence="1 6 8">Belongs to the glycosyl hydrolase 9 (cellulase E) family.</text>
</comment>
<keyword evidence="12" id="KW-1185">Reference proteome</keyword>
<dbReference type="InterPro" id="IPR033126">
    <property type="entry name" value="Glyco_hydro_9_Asp/Glu_AS"/>
</dbReference>
<feature type="chain" id="PRO_5044983670" description="Endoglucanase" evidence="8">
    <location>
        <begin position="28"/>
        <end position="591"/>
    </location>
</feature>
<keyword evidence="5 6" id="KW-0624">Polysaccharide degradation</keyword>
<feature type="active site" evidence="7">
    <location>
        <position position="559"/>
    </location>
</feature>
<evidence type="ECO:0000256" key="3">
    <source>
        <dbReference type="ARBA" id="ARBA00023277"/>
    </source>
</evidence>
<accession>A0ABV7YF80</accession>
<dbReference type="InterPro" id="IPR012341">
    <property type="entry name" value="6hp_glycosidase-like_sf"/>
</dbReference>
<comment type="caution">
    <text evidence="11">The sequence shown here is derived from an EMBL/GenBank/DDBJ whole genome shotgun (WGS) entry which is preliminary data.</text>
</comment>
<dbReference type="SUPFAM" id="SSF81296">
    <property type="entry name" value="E set domains"/>
    <property type="match status" value="1"/>
</dbReference>
<dbReference type="PANTHER" id="PTHR22298">
    <property type="entry name" value="ENDO-1,4-BETA-GLUCANASE"/>
    <property type="match status" value="1"/>
</dbReference>
<dbReference type="PROSITE" id="PS00592">
    <property type="entry name" value="GH9_2"/>
    <property type="match status" value="1"/>
</dbReference>
<dbReference type="GO" id="GO:0016787">
    <property type="term" value="F:hydrolase activity"/>
    <property type="evidence" value="ECO:0007669"/>
    <property type="project" value="UniProtKB-KW"/>
</dbReference>
<organism evidence="11 12">
    <name type="scientific">Tenggerimyces flavus</name>
    <dbReference type="NCBI Taxonomy" id="1708749"/>
    <lineage>
        <taxon>Bacteria</taxon>
        <taxon>Bacillati</taxon>
        <taxon>Actinomycetota</taxon>
        <taxon>Actinomycetes</taxon>
        <taxon>Propionibacteriales</taxon>
        <taxon>Nocardioidaceae</taxon>
        <taxon>Tenggerimyces</taxon>
    </lineage>
</organism>
<evidence type="ECO:0000256" key="1">
    <source>
        <dbReference type="ARBA" id="ARBA00007072"/>
    </source>
</evidence>
<feature type="signal peptide" evidence="8">
    <location>
        <begin position="1"/>
        <end position="27"/>
    </location>
</feature>
<keyword evidence="8" id="KW-0136">Cellulose degradation</keyword>
<dbReference type="Proteomes" id="UP001595699">
    <property type="component" value="Unassembled WGS sequence"/>
</dbReference>
<name>A0ABV7YF80_9ACTN</name>
<dbReference type="InterPro" id="IPR004197">
    <property type="entry name" value="Cellulase_Ig-like"/>
</dbReference>
<dbReference type="InterPro" id="IPR013783">
    <property type="entry name" value="Ig-like_fold"/>
</dbReference>
<protein>
    <recommendedName>
        <fullName evidence="8">Endoglucanase</fullName>
        <ecNumber evidence="8">3.2.1.4</ecNumber>
    </recommendedName>
</protein>
<dbReference type="Pfam" id="PF00759">
    <property type="entry name" value="Glyco_hydro_9"/>
    <property type="match status" value="1"/>
</dbReference>
<feature type="active site" evidence="6">
    <location>
        <position position="511"/>
    </location>
</feature>
<keyword evidence="4 6" id="KW-0326">Glycosidase</keyword>
<gene>
    <name evidence="11" type="ORF">ACFOUW_23520</name>
</gene>
<dbReference type="InterPro" id="IPR001701">
    <property type="entry name" value="Glyco_hydro_9"/>
</dbReference>
<evidence type="ECO:0000256" key="6">
    <source>
        <dbReference type="PROSITE-ProRule" id="PRU10059"/>
    </source>
</evidence>
<sequence>MASISRVLSVVLAVVASLTLTGGPSAAADVAVRVNQHAYQWNGPKHATVVTDSTTPLSWQLTTSAGKVVAHGKTKVYGLDEFSGDHVHLVDFSRATRVGERYRLVVGGVASFPFDIAKRPYEQLREDAFAYFYHNRSGIEIDAAYVGAQYARPAGHLGVAPNQGDTNVPCYPGSCDYSLDVRGGWYDAGDHGKYVVNGGISAWQVLDAYERAVTVSGGGRAEIADGTLRIPEAGNGISDVLDEARWEVEFLLRMQVPAGQALAGMAHHKMHDDAWTGIPMRPDLDPRPRYLQLPSTAATLNLAAVAARCARLWKKLDGTFAAKCRTAAERAWAAAVAHPAMYAQDLGTGGGGYGDGDVTDEFSWAAAELFTTTGRASYKAYLEPADLSEGFYWGSVAALGDLTLARFHNQLSRSEWRAVRDRVVAGADALVADMKSQGYANPYLPRDGHYAWGSASATPNSAFIIASAFDLTGKQKYRDAALESMDYLFGRNALNQSYVSGYGEQASHNMHHRFWANQANAAYPNPPAGALAGGPNSRLEDPKAQELLQGCKPAKCYVDHIDSYSTNEVTINWNAPLAWMALFADSPSARR</sequence>
<dbReference type="Gene3D" id="2.60.40.10">
    <property type="entry name" value="Immunoglobulins"/>
    <property type="match status" value="1"/>
</dbReference>
<evidence type="ECO:0000256" key="8">
    <source>
        <dbReference type="RuleBase" id="RU361166"/>
    </source>
</evidence>
<dbReference type="InterPro" id="IPR008928">
    <property type="entry name" value="6-hairpin_glycosidase_sf"/>
</dbReference>
<evidence type="ECO:0000259" key="9">
    <source>
        <dbReference type="Pfam" id="PF00759"/>
    </source>
</evidence>
<keyword evidence="8" id="KW-0732">Signal</keyword>
<reference evidence="12" key="1">
    <citation type="journal article" date="2019" name="Int. J. Syst. Evol. Microbiol.">
        <title>The Global Catalogue of Microorganisms (GCM) 10K type strain sequencing project: providing services to taxonomists for standard genome sequencing and annotation.</title>
        <authorList>
            <consortium name="The Broad Institute Genomics Platform"/>
            <consortium name="The Broad Institute Genome Sequencing Center for Infectious Disease"/>
            <person name="Wu L."/>
            <person name="Ma J."/>
        </authorList>
    </citation>
    <scope>NUCLEOTIDE SEQUENCE [LARGE SCALE GENOMIC DNA]</scope>
    <source>
        <strain evidence="12">CGMCC 4.7241</strain>
    </source>
</reference>
<feature type="active site" evidence="7">
    <location>
        <position position="568"/>
    </location>
</feature>
<dbReference type="Pfam" id="PF02927">
    <property type="entry name" value="CelD_N"/>
    <property type="match status" value="1"/>
</dbReference>
<feature type="domain" description="Cellulase Ig-like" evidence="10">
    <location>
        <begin position="31"/>
        <end position="110"/>
    </location>
</feature>
<dbReference type="RefSeq" id="WP_205120974.1">
    <property type="nucleotide sequence ID" value="NZ_JAFBCM010000001.1"/>
</dbReference>
<feature type="domain" description="Glycoside hydrolase family 9" evidence="9">
    <location>
        <begin position="121"/>
        <end position="580"/>
    </location>
</feature>
<evidence type="ECO:0000256" key="2">
    <source>
        <dbReference type="ARBA" id="ARBA00022801"/>
    </source>
</evidence>
<comment type="catalytic activity">
    <reaction evidence="8">
        <text>Endohydrolysis of (1-&gt;4)-beta-D-glucosidic linkages in cellulose, lichenin and cereal beta-D-glucans.</text>
        <dbReference type="EC" id="3.2.1.4"/>
    </reaction>
</comment>
<dbReference type="PROSITE" id="PS00698">
    <property type="entry name" value="GH9_3"/>
    <property type="match status" value="1"/>
</dbReference>
<keyword evidence="3 6" id="KW-0119">Carbohydrate metabolism</keyword>
<dbReference type="SUPFAM" id="SSF48208">
    <property type="entry name" value="Six-hairpin glycosidases"/>
    <property type="match status" value="1"/>
</dbReference>
<evidence type="ECO:0000313" key="11">
    <source>
        <dbReference type="EMBL" id="MFC3763828.1"/>
    </source>
</evidence>
<evidence type="ECO:0000256" key="4">
    <source>
        <dbReference type="ARBA" id="ARBA00023295"/>
    </source>
</evidence>
<evidence type="ECO:0000256" key="7">
    <source>
        <dbReference type="PROSITE-ProRule" id="PRU10060"/>
    </source>
</evidence>
<dbReference type="InterPro" id="IPR014756">
    <property type="entry name" value="Ig_E-set"/>
</dbReference>
<evidence type="ECO:0000259" key="10">
    <source>
        <dbReference type="Pfam" id="PF02927"/>
    </source>
</evidence>
<dbReference type="CDD" id="cd02850">
    <property type="entry name" value="E_set_Cellulase_N"/>
    <property type="match status" value="1"/>
</dbReference>